<keyword evidence="7" id="KW-0804">Transcription</keyword>
<dbReference type="SMART" id="SM00448">
    <property type="entry name" value="REC"/>
    <property type="match status" value="1"/>
</dbReference>
<reference evidence="11 12" key="1">
    <citation type="submission" date="2018-06" db="EMBL/GenBank/DDBJ databases">
        <authorList>
            <person name="Strepis N."/>
        </authorList>
    </citation>
    <scope>NUCLEOTIDE SEQUENCE [LARGE SCALE GENOMIC DNA]</scope>
    <source>
        <strain evidence="11">LUCI</strain>
    </source>
</reference>
<evidence type="ECO:0000259" key="10">
    <source>
        <dbReference type="PROSITE" id="PS50110"/>
    </source>
</evidence>
<dbReference type="Gene3D" id="3.40.50.2300">
    <property type="match status" value="1"/>
</dbReference>
<gene>
    <name evidence="11" type="ORF">LUCI_5067</name>
</gene>
<evidence type="ECO:0000256" key="6">
    <source>
        <dbReference type="ARBA" id="ARBA00023125"/>
    </source>
</evidence>
<protein>
    <recommendedName>
        <fullName evidence="13">Transcription regulator hth arac- type</fullName>
    </recommendedName>
</protein>
<dbReference type="Proteomes" id="UP000277811">
    <property type="component" value="Unassembled WGS sequence"/>
</dbReference>
<dbReference type="InterPro" id="IPR009057">
    <property type="entry name" value="Homeodomain-like_sf"/>
</dbReference>
<dbReference type="EMBL" id="UPPP01000133">
    <property type="protein sequence ID" value="VBB09769.1"/>
    <property type="molecule type" value="Genomic_DNA"/>
</dbReference>
<dbReference type="SUPFAM" id="SSF46689">
    <property type="entry name" value="Homeodomain-like"/>
    <property type="match status" value="2"/>
</dbReference>
<dbReference type="InterPro" id="IPR001789">
    <property type="entry name" value="Sig_transdc_resp-reg_receiver"/>
</dbReference>
<dbReference type="InterPro" id="IPR051552">
    <property type="entry name" value="HptR"/>
</dbReference>
<keyword evidence="3 8" id="KW-0597">Phosphoprotein</keyword>
<dbReference type="InterPro" id="IPR011006">
    <property type="entry name" value="CheY-like_superfamily"/>
</dbReference>
<dbReference type="GO" id="GO:0003700">
    <property type="term" value="F:DNA-binding transcription factor activity"/>
    <property type="evidence" value="ECO:0007669"/>
    <property type="project" value="InterPro"/>
</dbReference>
<dbReference type="PROSITE" id="PS01124">
    <property type="entry name" value="HTH_ARAC_FAMILY_2"/>
    <property type="match status" value="1"/>
</dbReference>
<evidence type="ECO:0000256" key="5">
    <source>
        <dbReference type="ARBA" id="ARBA00023015"/>
    </source>
</evidence>
<dbReference type="PANTHER" id="PTHR42713">
    <property type="entry name" value="HISTIDINE KINASE-RELATED"/>
    <property type="match status" value="1"/>
</dbReference>
<keyword evidence="6" id="KW-0238">DNA-binding</keyword>
<feature type="modified residue" description="4-aspartylphosphate" evidence="8">
    <location>
        <position position="55"/>
    </location>
</feature>
<dbReference type="Gene3D" id="1.10.10.60">
    <property type="entry name" value="Homeodomain-like"/>
    <property type="match status" value="2"/>
</dbReference>
<feature type="domain" description="HTH araC/xylS-type" evidence="9">
    <location>
        <begin position="253"/>
        <end position="351"/>
    </location>
</feature>
<dbReference type="InterPro" id="IPR018060">
    <property type="entry name" value="HTH_AraC"/>
</dbReference>
<evidence type="ECO:0000256" key="3">
    <source>
        <dbReference type="ARBA" id="ARBA00022553"/>
    </source>
</evidence>
<proteinExistence type="predicted"/>
<dbReference type="AlphaFoldDB" id="A0A498REL9"/>
<evidence type="ECO:0000256" key="1">
    <source>
        <dbReference type="ARBA" id="ARBA00004496"/>
    </source>
</evidence>
<evidence type="ECO:0000256" key="7">
    <source>
        <dbReference type="ARBA" id="ARBA00023163"/>
    </source>
</evidence>
<evidence type="ECO:0000313" key="11">
    <source>
        <dbReference type="EMBL" id="VBB09769.1"/>
    </source>
</evidence>
<evidence type="ECO:0000313" key="12">
    <source>
        <dbReference type="Proteomes" id="UP000277811"/>
    </source>
</evidence>
<dbReference type="Pfam" id="PF12833">
    <property type="entry name" value="HTH_18"/>
    <property type="match status" value="1"/>
</dbReference>
<dbReference type="GO" id="GO:0043565">
    <property type="term" value="F:sequence-specific DNA binding"/>
    <property type="evidence" value="ECO:0007669"/>
    <property type="project" value="InterPro"/>
</dbReference>
<evidence type="ECO:0000259" key="9">
    <source>
        <dbReference type="PROSITE" id="PS01124"/>
    </source>
</evidence>
<evidence type="ECO:0000256" key="4">
    <source>
        <dbReference type="ARBA" id="ARBA00023012"/>
    </source>
</evidence>
<evidence type="ECO:0000256" key="2">
    <source>
        <dbReference type="ARBA" id="ARBA00022490"/>
    </source>
</evidence>
<evidence type="ECO:0008006" key="13">
    <source>
        <dbReference type="Google" id="ProtNLM"/>
    </source>
</evidence>
<dbReference type="GO" id="GO:0000160">
    <property type="term" value="P:phosphorelay signal transduction system"/>
    <property type="evidence" value="ECO:0007669"/>
    <property type="project" value="UniProtKB-KW"/>
</dbReference>
<dbReference type="OrthoDB" id="253601at2"/>
<evidence type="ECO:0000256" key="8">
    <source>
        <dbReference type="PROSITE-ProRule" id="PRU00169"/>
    </source>
</evidence>
<comment type="subcellular location">
    <subcellularLocation>
        <location evidence="1">Cytoplasm</location>
    </subcellularLocation>
</comment>
<dbReference type="CDD" id="cd17536">
    <property type="entry name" value="REC_YesN-like"/>
    <property type="match status" value="1"/>
</dbReference>
<keyword evidence="4" id="KW-0902">Two-component regulatory system</keyword>
<dbReference type="GO" id="GO:0005737">
    <property type="term" value="C:cytoplasm"/>
    <property type="evidence" value="ECO:0007669"/>
    <property type="project" value="UniProtKB-SubCell"/>
</dbReference>
<accession>A0A498REL9</accession>
<dbReference type="PANTHER" id="PTHR42713:SF3">
    <property type="entry name" value="TRANSCRIPTIONAL REGULATORY PROTEIN HPTR"/>
    <property type="match status" value="1"/>
</dbReference>
<keyword evidence="12" id="KW-1185">Reference proteome</keyword>
<organism evidence="11 12">
    <name type="scientific">Lucifera butyrica</name>
    <dbReference type="NCBI Taxonomy" id="1351585"/>
    <lineage>
        <taxon>Bacteria</taxon>
        <taxon>Bacillati</taxon>
        <taxon>Bacillota</taxon>
        <taxon>Negativicutes</taxon>
        <taxon>Veillonellales</taxon>
        <taxon>Veillonellaceae</taxon>
        <taxon>Lucifera</taxon>
    </lineage>
</organism>
<name>A0A498REL9_9FIRM</name>
<keyword evidence="5" id="KW-0805">Transcription regulation</keyword>
<keyword evidence="2" id="KW-0963">Cytoplasm</keyword>
<feature type="domain" description="Response regulatory" evidence="10">
    <location>
        <begin position="3"/>
        <end position="120"/>
    </location>
</feature>
<dbReference type="RefSeq" id="WP_122630611.1">
    <property type="nucleotide sequence ID" value="NZ_UPPP01000133.1"/>
</dbReference>
<dbReference type="SUPFAM" id="SSF52172">
    <property type="entry name" value="CheY-like"/>
    <property type="match status" value="1"/>
</dbReference>
<dbReference type="PROSITE" id="PS50110">
    <property type="entry name" value="RESPONSE_REGULATORY"/>
    <property type="match status" value="1"/>
</dbReference>
<dbReference type="Pfam" id="PF00072">
    <property type="entry name" value="Response_reg"/>
    <property type="match status" value="1"/>
</dbReference>
<dbReference type="SMART" id="SM00342">
    <property type="entry name" value="HTH_ARAC"/>
    <property type="match status" value="1"/>
</dbReference>
<sequence length="353" mass="40942">MHKVLIVDDEPSIISMLRDFLDWNSYGFVVEDEAHDGTAALKKLAAEHFDLVITDIRMPGMDGIEFLKEIKNMNLDCCFMIMSTYTDFEYAQQGIRLGVFDYIIKPIDSEVLGEVLKRVKKHLDEKELQKSRLEDHLNFYCLKNQEKKLTNLILAGNYDVLDEAVRICLELDKLTDHDLYKTSLLAEGLLQNLSEEIDRHFPWLANLKKPAFDDALNNAKSLSDLKLRFLSCISIMLNTIVKFELHHSNSLVKKACCYVMNHVEENITLDNLEKEIHISKNYIGKLFKQKTGCNFVDYVTKVKMEHAKYLLGTGDYKNYEISEKLGYSTPDYFCRLFKEYTGHTPLEFRKMGT</sequence>